<accession>A0A518ITN2</accession>
<protein>
    <recommendedName>
        <fullName evidence="5">J domain-containing protein</fullName>
    </recommendedName>
</protein>
<dbReference type="AlphaFoldDB" id="A0A518ITN2"/>
<sequence length="527" mass="56250">MSEMHQLLGLDPRIERPNAYQIFGLEVLESDDATIRAAIRTRIASLKAAKESADPTAWAQAAKSVNKAQQILGDPEQKGKYDSRLRSTFDSMAVGETQPAVATVGAATGAAAGATDPLAGWLPEGDPFASFDMAAAFEALSSDPEQIDQEIEETLEMVDDDLEPIEEENPFGQTAATAVISDAIVDTPKTRVRRKRGLPIAGIFMTLFVLGLFGAMGYCVKLLMDREKDHAAQIAQTRPAAPAAAPAAAPQRPRDNVMGDLLPEGSPTQSTVEDSGIQMGVLLTNDGPVPDGGMGGMMANQNNMDNMSPSMDMNQPMNSGPPMEMTTVEEIPMAEDPKPATPSEPEAPSAAMVQAATAATKQARDAIAAGDWDQMMPLAEKAYDLAQTADQKQSAAARRRLVHYAGEYQAAIDRTLAQPLDTLEIREGLKVAVVEVTPTELTLRLPGRNKTYPRATLPAVVASALAPLSLPKDEALLTAFRAAWLCVQKDSRPADREAAFKDWQRVAGQSADADVTGLEAEVKAIFP</sequence>
<dbReference type="InterPro" id="IPR036869">
    <property type="entry name" value="J_dom_sf"/>
</dbReference>
<keyword evidence="2" id="KW-0812">Transmembrane</keyword>
<evidence type="ECO:0000313" key="3">
    <source>
        <dbReference type="EMBL" id="QDV56445.1"/>
    </source>
</evidence>
<evidence type="ECO:0000256" key="1">
    <source>
        <dbReference type="SAM" id="MobiDB-lite"/>
    </source>
</evidence>
<evidence type="ECO:0000313" key="4">
    <source>
        <dbReference type="Proteomes" id="UP000316770"/>
    </source>
</evidence>
<reference evidence="3 4" key="1">
    <citation type="submission" date="2019-02" db="EMBL/GenBank/DDBJ databases">
        <title>Deep-cultivation of Planctomycetes and their phenomic and genomic characterization uncovers novel biology.</title>
        <authorList>
            <person name="Wiegand S."/>
            <person name="Jogler M."/>
            <person name="Boedeker C."/>
            <person name="Pinto D."/>
            <person name="Vollmers J."/>
            <person name="Rivas-Marin E."/>
            <person name="Kohn T."/>
            <person name="Peeters S.H."/>
            <person name="Heuer A."/>
            <person name="Rast P."/>
            <person name="Oberbeckmann S."/>
            <person name="Bunk B."/>
            <person name="Jeske O."/>
            <person name="Meyerdierks A."/>
            <person name="Storesund J.E."/>
            <person name="Kallscheuer N."/>
            <person name="Luecker S."/>
            <person name="Lage O.M."/>
            <person name="Pohl T."/>
            <person name="Merkel B.J."/>
            <person name="Hornburger P."/>
            <person name="Mueller R.-W."/>
            <person name="Bruemmer F."/>
            <person name="Labrenz M."/>
            <person name="Spormann A.M."/>
            <person name="Op den Camp H."/>
            <person name="Overmann J."/>
            <person name="Amann R."/>
            <person name="Jetten M.S.M."/>
            <person name="Mascher T."/>
            <person name="Medema M.H."/>
            <person name="Devos D.P."/>
            <person name="Kaster A.-K."/>
            <person name="Ovreas L."/>
            <person name="Rohde M."/>
            <person name="Galperin M.Y."/>
            <person name="Jogler C."/>
        </authorList>
    </citation>
    <scope>NUCLEOTIDE SEQUENCE [LARGE SCALE GENOMIC DNA]</scope>
    <source>
        <strain evidence="3 4">Mal33</strain>
    </source>
</reference>
<feature type="compositionally biased region" description="Low complexity" evidence="1">
    <location>
        <begin position="233"/>
        <end position="251"/>
    </location>
</feature>
<evidence type="ECO:0000256" key="2">
    <source>
        <dbReference type="SAM" id="Phobius"/>
    </source>
</evidence>
<dbReference type="Gene3D" id="1.10.287.110">
    <property type="entry name" value="DnaJ domain"/>
    <property type="match status" value="1"/>
</dbReference>
<name>A0A518ITN2_9BACT</name>
<gene>
    <name evidence="3" type="ORF">Mal33_24350</name>
</gene>
<dbReference type="SUPFAM" id="SSF46565">
    <property type="entry name" value="Chaperone J-domain"/>
    <property type="match status" value="1"/>
</dbReference>
<evidence type="ECO:0008006" key="5">
    <source>
        <dbReference type="Google" id="ProtNLM"/>
    </source>
</evidence>
<dbReference type="EMBL" id="CP036318">
    <property type="protein sequence ID" value="QDV56445.1"/>
    <property type="molecule type" value="Genomic_DNA"/>
</dbReference>
<proteinExistence type="predicted"/>
<dbReference type="RefSeq" id="WP_145284888.1">
    <property type="nucleotide sequence ID" value="NZ_CP036318.1"/>
</dbReference>
<dbReference type="Proteomes" id="UP000316770">
    <property type="component" value="Chromosome"/>
</dbReference>
<keyword evidence="2" id="KW-1133">Transmembrane helix</keyword>
<feature type="transmembrane region" description="Helical" evidence="2">
    <location>
        <begin position="198"/>
        <end position="218"/>
    </location>
</feature>
<keyword evidence="2" id="KW-0472">Membrane</keyword>
<keyword evidence="4" id="KW-1185">Reference proteome</keyword>
<feature type="region of interest" description="Disordered" evidence="1">
    <location>
        <begin position="233"/>
        <end position="272"/>
    </location>
</feature>
<organism evidence="3 4">
    <name type="scientific">Rosistilla oblonga</name>
    <dbReference type="NCBI Taxonomy" id="2527990"/>
    <lineage>
        <taxon>Bacteria</taxon>
        <taxon>Pseudomonadati</taxon>
        <taxon>Planctomycetota</taxon>
        <taxon>Planctomycetia</taxon>
        <taxon>Pirellulales</taxon>
        <taxon>Pirellulaceae</taxon>
        <taxon>Rosistilla</taxon>
    </lineage>
</organism>